<keyword evidence="1" id="KW-0472">Membrane</keyword>
<evidence type="ECO:0008006" key="4">
    <source>
        <dbReference type="Google" id="ProtNLM"/>
    </source>
</evidence>
<organism evidence="2 3">
    <name type="scientific">Caminibacter mediatlanticus TB-2</name>
    <dbReference type="NCBI Taxonomy" id="391592"/>
    <lineage>
        <taxon>Bacteria</taxon>
        <taxon>Pseudomonadati</taxon>
        <taxon>Campylobacterota</taxon>
        <taxon>Epsilonproteobacteria</taxon>
        <taxon>Nautiliales</taxon>
        <taxon>Nautiliaceae</taxon>
        <taxon>Caminibacter</taxon>
    </lineage>
</organism>
<evidence type="ECO:0000313" key="3">
    <source>
        <dbReference type="Proteomes" id="UP000003288"/>
    </source>
</evidence>
<keyword evidence="1" id="KW-0812">Transmembrane</keyword>
<protein>
    <recommendedName>
        <fullName evidence="4">HdeD family acid-resistance protein</fullName>
    </recommendedName>
</protein>
<name>A0AAI9AGL3_9BACT</name>
<feature type="transmembrane region" description="Helical" evidence="1">
    <location>
        <begin position="105"/>
        <end position="127"/>
    </location>
</feature>
<feature type="transmembrane region" description="Helical" evidence="1">
    <location>
        <begin position="139"/>
        <end position="158"/>
    </location>
</feature>
<evidence type="ECO:0000256" key="1">
    <source>
        <dbReference type="SAM" id="Phobius"/>
    </source>
</evidence>
<dbReference type="PANTHER" id="PTHR34989:SF1">
    <property type="entry name" value="PROTEIN HDED"/>
    <property type="match status" value="1"/>
</dbReference>
<keyword evidence="1" id="KW-1133">Transmembrane helix</keyword>
<dbReference type="PANTHER" id="PTHR34989">
    <property type="entry name" value="PROTEIN HDED"/>
    <property type="match status" value="1"/>
</dbReference>
<dbReference type="Proteomes" id="UP000003288">
    <property type="component" value="Unassembled WGS sequence"/>
</dbReference>
<feature type="transmembrane region" description="Helical" evidence="1">
    <location>
        <begin position="24"/>
        <end position="44"/>
    </location>
</feature>
<comment type="caution">
    <text evidence="2">The sequence shown here is derived from an EMBL/GenBank/DDBJ whole genome shotgun (WGS) entry which is preliminary data.</text>
</comment>
<dbReference type="AlphaFoldDB" id="A0AAI9AGL3"/>
<feature type="transmembrane region" description="Helical" evidence="1">
    <location>
        <begin position="50"/>
        <end position="73"/>
    </location>
</feature>
<dbReference type="InterPro" id="IPR052712">
    <property type="entry name" value="Acid_resist_chaperone_HdeD"/>
</dbReference>
<dbReference type="EMBL" id="ABCJ01000007">
    <property type="protein sequence ID" value="EDM23262.1"/>
    <property type="molecule type" value="Genomic_DNA"/>
</dbReference>
<evidence type="ECO:0000313" key="2">
    <source>
        <dbReference type="EMBL" id="EDM23262.1"/>
    </source>
</evidence>
<dbReference type="InterPro" id="IPR005325">
    <property type="entry name" value="DUF308_memb"/>
</dbReference>
<dbReference type="Pfam" id="PF03729">
    <property type="entry name" value="DUF308"/>
    <property type="match status" value="1"/>
</dbReference>
<accession>A0AAI9AGL3</accession>
<feature type="transmembrane region" description="Helical" evidence="1">
    <location>
        <begin position="164"/>
        <end position="186"/>
    </location>
</feature>
<proteinExistence type="predicted"/>
<gene>
    <name evidence="2" type="ORF">CMTB2_06176</name>
</gene>
<sequence length="193" mass="20758">MLKIFKEGGMIITSKIDKEKLKEFSTLSIITGLIMAIAGFLAILNPVAGSLAFVIFLGSLFVASGLVQAYITFKAHTKSIGAWFKVLMLLITGVLLLIWPGSGIAAVAILFAAYFLVDAFASFQMALDLKPLKGWWMPLLNGVLSFILAIVMIIGWPFSAPVTVGIIVGVSFLMDGIVLMYLGFLAKKGAYDS</sequence>
<reference evidence="2 3" key="1">
    <citation type="journal article" date="2011" name="Stand. Genomic Sci.">
        <title>Draft genome sequence of Caminibacter mediatlanticus strain TB-2, an epsilonproteobacterium isolated from a deep-sea hydrothermal vent.</title>
        <authorList>
            <person name="Giovannelli D."/>
            <person name="Ferriera S."/>
            <person name="Johnson J."/>
            <person name="Kravitz S."/>
            <person name="Perez-Rodriguez I."/>
            <person name="Ricci J."/>
            <person name="O'Brien C."/>
            <person name="Voordeckers J.W."/>
            <person name="Bini E."/>
            <person name="Vetriani C."/>
        </authorList>
    </citation>
    <scope>NUCLEOTIDE SEQUENCE [LARGE SCALE GENOMIC DNA]</scope>
    <source>
        <strain evidence="2 3">TB-2</strain>
    </source>
</reference>
<dbReference type="GO" id="GO:0005886">
    <property type="term" value="C:plasma membrane"/>
    <property type="evidence" value="ECO:0007669"/>
    <property type="project" value="TreeGrafter"/>
</dbReference>
<feature type="transmembrane region" description="Helical" evidence="1">
    <location>
        <begin position="80"/>
        <end position="99"/>
    </location>
</feature>